<dbReference type="AlphaFoldDB" id="A0A8H4NPV2"/>
<name>A0A8H4NPV2_9HYPO</name>
<dbReference type="Proteomes" id="UP000605986">
    <property type="component" value="Unassembled WGS sequence"/>
</dbReference>
<dbReference type="PANTHER" id="PTHR35186:SF4">
    <property type="entry name" value="PRION-INHIBITION AND PROPAGATION HELO DOMAIN-CONTAINING PROTEIN"/>
    <property type="match status" value="1"/>
</dbReference>
<evidence type="ECO:0000256" key="1">
    <source>
        <dbReference type="SAM" id="MobiDB-lite"/>
    </source>
</evidence>
<feature type="region of interest" description="Disordered" evidence="1">
    <location>
        <begin position="328"/>
        <end position="376"/>
    </location>
</feature>
<evidence type="ECO:0000313" key="4">
    <source>
        <dbReference type="Proteomes" id="UP000605986"/>
    </source>
</evidence>
<evidence type="ECO:0000259" key="2">
    <source>
        <dbReference type="Pfam" id="PF24476"/>
    </source>
</evidence>
<sequence length="636" mass="71767">MSGFEIVGVVLGVLPLIQETAKGLHGVFSDAQTWWQFEREFETFIATLETEHIKFSQNLEILLAELDISDEDRDKLQNDSTCTLWYSAHVQAQLQQRIQKQYYSWFMRQMHDMNTALNSLHEILRQGKVCFFSDSSNSRPWTNMAPQKVYDLDRKSLESELFRLRTSFSHSKDYLITKVTQINDAIYGFLERASKVPSSTASGRRKGATSKPSLGAKSAANSFYECLQTQLKCCCQSSHACGVTVSKDNGGRDKLQMMILFREADTRTQIKIESVFEAAAIPESAPSKLDEVALMKQNVSMKNRAEDIRKKSSKSIFVLAASSLSRPSDRLNLPDPKDPLKKPSRRSRFRKSVSSFIGSKEEETATQDQQVTVAKPQRAVRFAAPDPAAEKSFTVKTNARVPLIHDLCTSISGEPLQSSLGYFHETADNRLLVGLDPADQNIIQQHEIETIEHFLKTTPRRDIRIKVGYDLALAIVNLGGSPWVPRSWNKTDLFLVRNPTDPSPQPFLSHTSLKKTLVGEMQTSAAKKARSILFSLGVLLLELVFREKLESQPFRERLMGTDGKPNEETDFATALLWQQRVEEEFGDELADAIKRCLVCMFDLAPAPDLNSSAFVQAVWQQVLLPVDKFLSAWRRA</sequence>
<dbReference type="EMBL" id="JAADJG010000581">
    <property type="protein sequence ID" value="KAF4443220.1"/>
    <property type="molecule type" value="Genomic_DNA"/>
</dbReference>
<comment type="caution">
    <text evidence="3">The sequence shown here is derived from an EMBL/GenBank/DDBJ whole genome shotgun (WGS) entry which is preliminary data.</text>
</comment>
<feature type="compositionally biased region" description="Basic residues" evidence="1">
    <location>
        <begin position="342"/>
        <end position="351"/>
    </location>
</feature>
<evidence type="ECO:0000313" key="3">
    <source>
        <dbReference type="EMBL" id="KAF4443220.1"/>
    </source>
</evidence>
<gene>
    <name evidence="3" type="ORF">F53441_11529</name>
</gene>
<reference evidence="3" key="1">
    <citation type="submission" date="2020-01" db="EMBL/GenBank/DDBJ databases">
        <title>Identification and distribution of gene clusters putatively required for synthesis of sphingolipid metabolism inhibitors in phylogenetically diverse species of the filamentous fungus Fusarium.</title>
        <authorList>
            <person name="Kim H.-S."/>
            <person name="Busman M."/>
            <person name="Brown D.W."/>
            <person name="Divon H."/>
            <person name="Uhlig S."/>
            <person name="Proctor R.H."/>
        </authorList>
    </citation>
    <scope>NUCLEOTIDE SEQUENCE</scope>
    <source>
        <strain evidence="3">NRRL 53441</strain>
    </source>
</reference>
<protein>
    <recommendedName>
        <fullName evidence="2">DUF7580 domain-containing protein</fullName>
    </recommendedName>
</protein>
<dbReference type="InterPro" id="IPR056002">
    <property type="entry name" value="DUF7580"/>
</dbReference>
<dbReference type="Pfam" id="PF24476">
    <property type="entry name" value="DUF7580"/>
    <property type="match status" value="1"/>
</dbReference>
<keyword evidence="4" id="KW-1185">Reference proteome</keyword>
<dbReference type="PANTHER" id="PTHR35186">
    <property type="entry name" value="ANK_REP_REGION DOMAIN-CONTAINING PROTEIN"/>
    <property type="match status" value="1"/>
</dbReference>
<dbReference type="OrthoDB" id="3565018at2759"/>
<proteinExistence type="predicted"/>
<organism evidence="3 4">
    <name type="scientific">Fusarium austroafricanum</name>
    <dbReference type="NCBI Taxonomy" id="2364996"/>
    <lineage>
        <taxon>Eukaryota</taxon>
        <taxon>Fungi</taxon>
        <taxon>Dikarya</taxon>
        <taxon>Ascomycota</taxon>
        <taxon>Pezizomycotina</taxon>
        <taxon>Sordariomycetes</taxon>
        <taxon>Hypocreomycetidae</taxon>
        <taxon>Hypocreales</taxon>
        <taxon>Nectriaceae</taxon>
        <taxon>Fusarium</taxon>
        <taxon>Fusarium concolor species complex</taxon>
    </lineage>
</organism>
<feature type="domain" description="DUF7580" evidence="2">
    <location>
        <begin position="400"/>
        <end position="624"/>
    </location>
</feature>
<accession>A0A8H4NPV2</accession>